<dbReference type="SMART" id="SM00347">
    <property type="entry name" value="HTH_MARR"/>
    <property type="match status" value="1"/>
</dbReference>
<evidence type="ECO:0000313" key="6">
    <source>
        <dbReference type="Proteomes" id="UP000002725"/>
    </source>
</evidence>
<evidence type="ECO:0000256" key="1">
    <source>
        <dbReference type="ARBA" id="ARBA00023015"/>
    </source>
</evidence>
<proteinExistence type="predicted"/>
<dbReference type="PANTHER" id="PTHR33164:SF64">
    <property type="entry name" value="TRANSCRIPTIONAL REGULATOR SLYA"/>
    <property type="match status" value="1"/>
</dbReference>
<evidence type="ECO:0000259" key="4">
    <source>
        <dbReference type="PROSITE" id="PS50995"/>
    </source>
</evidence>
<reference evidence="5" key="1">
    <citation type="submission" date="2008-06" db="EMBL/GenBank/DDBJ databases">
        <title>Complete sequence of chromosome of Prosthecochloris aestuarii DSM 271.</title>
        <authorList>
            <consortium name="US DOE Joint Genome Institute"/>
            <person name="Lucas S."/>
            <person name="Copeland A."/>
            <person name="Lapidus A."/>
            <person name="Glavina del Rio T."/>
            <person name="Dalin E."/>
            <person name="Tice H."/>
            <person name="Bruce D."/>
            <person name="Goodwin L."/>
            <person name="Pitluck S."/>
            <person name="Schmutz J."/>
            <person name="Larimer F."/>
            <person name="Land M."/>
            <person name="Hauser L."/>
            <person name="Kyrpides N."/>
            <person name="Anderson I."/>
            <person name="Liu Z."/>
            <person name="Li T."/>
            <person name="Zhao F."/>
            <person name="Overmann J."/>
            <person name="Bryant D.A."/>
            <person name="Richardson P."/>
        </authorList>
    </citation>
    <scope>NUCLEOTIDE SEQUENCE [LARGE SCALE GENOMIC DNA]</scope>
    <source>
        <strain evidence="5">DSM 271</strain>
    </source>
</reference>
<keyword evidence="1" id="KW-0805">Transcription regulation</keyword>
<name>B4S720_PROA2</name>
<accession>B4S720</accession>
<dbReference type="GO" id="GO:0006950">
    <property type="term" value="P:response to stress"/>
    <property type="evidence" value="ECO:0007669"/>
    <property type="project" value="TreeGrafter"/>
</dbReference>
<organism evidence="5 6">
    <name type="scientific">Prosthecochloris aestuarii (strain DSM 271 / SK 413)</name>
    <dbReference type="NCBI Taxonomy" id="290512"/>
    <lineage>
        <taxon>Bacteria</taxon>
        <taxon>Pseudomonadati</taxon>
        <taxon>Chlorobiota</taxon>
        <taxon>Chlorobiia</taxon>
        <taxon>Chlorobiales</taxon>
        <taxon>Chlorobiaceae</taxon>
        <taxon>Prosthecochloris</taxon>
    </lineage>
</organism>
<dbReference type="PROSITE" id="PS50995">
    <property type="entry name" value="HTH_MARR_2"/>
    <property type="match status" value="1"/>
</dbReference>
<sequence length="149" mass="16352">MDSQAYTVKGLLGHELGVTSGVLRKVFASRIREHAKGISPEQLAVLVRLSSGEGFHQNEIAEYVLKDDATITRILDSLEEKGLAGRKRSVEDRRSNIAFITPEGRSLVERVFPLIVDLHKELVSGIDPLDVARVVTILGLVRNNALGLN</sequence>
<dbReference type="STRING" id="290512.Paes_0811"/>
<dbReference type="SUPFAM" id="SSF46785">
    <property type="entry name" value="Winged helix' DNA-binding domain"/>
    <property type="match status" value="1"/>
</dbReference>
<dbReference type="InterPro" id="IPR000835">
    <property type="entry name" value="HTH_MarR-typ"/>
</dbReference>
<dbReference type="Pfam" id="PF01047">
    <property type="entry name" value="MarR"/>
    <property type="match status" value="1"/>
</dbReference>
<dbReference type="EMBL" id="CP001108">
    <property type="protein sequence ID" value="ACF45857.1"/>
    <property type="molecule type" value="Genomic_DNA"/>
</dbReference>
<protein>
    <submittedName>
        <fullName evidence="5">Transcriptional regulator, MarR family</fullName>
    </submittedName>
</protein>
<dbReference type="RefSeq" id="WP_012505394.1">
    <property type="nucleotide sequence ID" value="NC_011059.1"/>
</dbReference>
<evidence type="ECO:0000313" key="5">
    <source>
        <dbReference type="EMBL" id="ACF45857.1"/>
    </source>
</evidence>
<feature type="domain" description="HTH marR-type" evidence="4">
    <location>
        <begin position="9"/>
        <end position="143"/>
    </location>
</feature>
<dbReference type="GO" id="GO:0003700">
    <property type="term" value="F:DNA-binding transcription factor activity"/>
    <property type="evidence" value="ECO:0007669"/>
    <property type="project" value="InterPro"/>
</dbReference>
<keyword evidence="2" id="KW-0238">DNA-binding</keyword>
<dbReference type="AlphaFoldDB" id="B4S720"/>
<dbReference type="PANTHER" id="PTHR33164">
    <property type="entry name" value="TRANSCRIPTIONAL REGULATOR, MARR FAMILY"/>
    <property type="match status" value="1"/>
</dbReference>
<evidence type="ECO:0000256" key="2">
    <source>
        <dbReference type="ARBA" id="ARBA00023125"/>
    </source>
</evidence>
<keyword evidence="6" id="KW-1185">Reference proteome</keyword>
<dbReference type="GO" id="GO:0003677">
    <property type="term" value="F:DNA binding"/>
    <property type="evidence" value="ECO:0007669"/>
    <property type="project" value="UniProtKB-KW"/>
</dbReference>
<dbReference type="InterPro" id="IPR039422">
    <property type="entry name" value="MarR/SlyA-like"/>
</dbReference>
<keyword evidence="3" id="KW-0804">Transcription</keyword>
<dbReference type="eggNOG" id="COG1846">
    <property type="taxonomic scope" value="Bacteria"/>
</dbReference>
<evidence type="ECO:0000256" key="3">
    <source>
        <dbReference type="ARBA" id="ARBA00023163"/>
    </source>
</evidence>
<gene>
    <name evidence="5" type="ordered locus">Paes_0811</name>
</gene>
<dbReference type="KEGG" id="paa:Paes_0811"/>
<dbReference type="HOGENOM" id="CLU_083287_27_2_10"/>
<dbReference type="Gene3D" id="1.10.10.10">
    <property type="entry name" value="Winged helix-like DNA-binding domain superfamily/Winged helix DNA-binding domain"/>
    <property type="match status" value="1"/>
</dbReference>
<dbReference type="InterPro" id="IPR036390">
    <property type="entry name" value="WH_DNA-bd_sf"/>
</dbReference>
<dbReference type="InterPro" id="IPR036388">
    <property type="entry name" value="WH-like_DNA-bd_sf"/>
</dbReference>
<dbReference type="Proteomes" id="UP000002725">
    <property type="component" value="Chromosome"/>
</dbReference>